<feature type="domain" description="Zinc knuckle CX2CX3GHX4C" evidence="11">
    <location>
        <begin position="273"/>
        <end position="291"/>
    </location>
</feature>
<keyword evidence="13" id="KW-1185">Reference proteome</keyword>
<evidence type="ECO:0000313" key="13">
    <source>
        <dbReference type="Proteomes" id="UP001161247"/>
    </source>
</evidence>
<evidence type="ECO:0000256" key="8">
    <source>
        <dbReference type="ARBA" id="ARBA00023242"/>
    </source>
</evidence>
<dbReference type="Gene3D" id="4.10.60.10">
    <property type="entry name" value="Zinc finger, CCHC-type"/>
    <property type="match status" value="1"/>
</dbReference>
<feature type="compositionally biased region" description="Low complexity" evidence="10">
    <location>
        <begin position="365"/>
        <end position="378"/>
    </location>
</feature>
<feature type="compositionally biased region" description="Basic and acidic residues" evidence="10">
    <location>
        <begin position="553"/>
        <end position="562"/>
    </location>
</feature>
<feature type="compositionally biased region" description="Polar residues" evidence="10">
    <location>
        <begin position="379"/>
        <end position="388"/>
    </location>
</feature>
<dbReference type="PANTHER" id="PTHR21738:SF0">
    <property type="entry name" value="RIBOSOMAL RNA PROCESSING PROTEIN 36 HOMOLOG"/>
    <property type="match status" value="1"/>
</dbReference>
<evidence type="ECO:0000256" key="10">
    <source>
        <dbReference type="SAM" id="MobiDB-lite"/>
    </source>
</evidence>
<keyword evidence="9" id="KW-0687">Ribonucleoprotein</keyword>
<evidence type="ECO:0000313" key="12">
    <source>
        <dbReference type="EMBL" id="CAI9093970.1"/>
    </source>
</evidence>
<comment type="similarity">
    <text evidence="2 9">Belongs to the RRP36 family.</text>
</comment>
<feature type="region of interest" description="Disordered" evidence="10">
    <location>
        <begin position="49"/>
        <end position="77"/>
    </location>
</feature>
<comment type="subcellular location">
    <subcellularLocation>
        <location evidence="1 9">Nucleus</location>
        <location evidence="1 9">Nucleolus</location>
    </subcellularLocation>
</comment>
<dbReference type="InterPro" id="IPR009292">
    <property type="entry name" value="RRP36"/>
</dbReference>
<feature type="compositionally biased region" description="Polar residues" evidence="10">
    <location>
        <begin position="1"/>
        <end position="12"/>
    </location>
</feature>
<feature type="region of interest" description="Disordered" evidence="10">
    <location>
        <begin position="538"/>
        <end position="562"/>
    </location>
</feature>
<reference evidence="12" key="1">
    <citation type="submission" date="2023-03" db="EMBL/GenBank/DDBJ databases">
        <authorList>
            <person name="Julca I."/>
        </authorList>
    </citation>
    <scope>NUCLEOTIDE SEQUENCE</scope>
</reference>
<comment type="function">
    <text evidence="9">Component of the 90S pre-ribosome involved in the maturation of rRNAs. Required for early cleavages of the pre-RNAs in the 40S ribosomal subunit maturation pathway.</text>
</comment>
<dbReference type="GO" id="GO:0000462">
    <property type="term" value="P:maturation of SSU-rRNA from tricistronic rRNA transcript (SSU-rRNA, 5.8S rRNA, LSU-rRNA)"/>
    <property type="evidence" value="ECO:0007669"/>
    <property type="project" value="TreeGrafter"/>
</dbReference>
<dbReference type="GO" id="GO:0030686">
    <property type="term" value="C:90S preribosome"/>
    <property type="evidence" value="ECO:0007669"/>
    <property type="project" value="TreeGrafter"/>
</dbReference>
<keyword evidence="7" id="KW-0862">Zinc</keyword>
<evidence type="ECO:0000256" key="9">
    <source>
        <dbReference type="RuleBase" id="RU368027"/>
    </source>
</evidence>
<keyword evidence="3 9" id="KW-0690">Ribosome biogenesis</keyword>
<proteinExistence type="inferred from homology"/>
<gene>
    <name evidence="12" type="ORF">OLC1_LOCUS5252</name>
</gene>
<keyword evidence="5" id="KW-0479">Metal-binding</keyword>
<dbReference type="InterPro" id="IPR025829">
    <property type="entry name" value="Zn_knuckle_CX2CX3GHX4C"/>
</dbReference>
<evidence type="ECO:0000256" key="3">
    <source>
        <dbReference type="ARBA" id="ARBA00022517"/>
    </source>
</evidence>
<evidence type="ECO:0000256" key="2">
    <source>
        <dbReference type="ARBA" id="ARBA00009418"/>
    </source>
</evidence>
<keyword evidence="6" id="KW-0863">Zinc-finger</keyword>
<feature type="compositionally biased region" description="Basic and acidic residues" evidence="10">
    <location>
        <begin position="463"/>
        <end position="475"/>
    </location>
</feature>
<evidence type="ECO:0000256" key="7">
    <source>
        <dbReference type="ARBA" id="ARBA00022833"/>
    </source>
</evidence>
<feature type="compositionally biased region" description="Basic and acidic residues" evidence="10">
    <location>
        <begin position="55"/>
        <end position="67"/>
    </location>
</feature>
<evidence type="ECO:0000259" key="11">
    <source>
        <dbReference type="Pfam" id="PF13696"/>
    </source>
</evidence>
<dbReference type="Pfam" id="PF13696">
    <property type="entry name" value="zf-CCHC_2"/>
    <property type="match status" value="1"/>
</dbReference>
<dbReference type="Pfam" id="PF06102">
    <property type="entry name" value="RRP36"/>
    <property type="match status" value="1"/>
</dbReference>
<feature type="region of interest" description="Disordered" evidence="10">
    <location>
        <begin position="1"/>
        <end position="21"/>
    </location>
</feature>
<evidence type="ECO:0000256" key="5">
    <source>
        <dbReference type="ARBA" id="ARBA00022723"/>
    </source>
</evidence>
<protein>
    <recommendedName>
        <fullName evidence="9">rRNA biogenesis protein RRP36</fullName>
    </recommendedName>
</protein>
<comment type="subunit">
    <text evidence="9">Associates with 90S and pre-40S pre-ribosomal particles.</text>
</comment>
<feature type="compositionally biased region" description="Polar residues" evidence="10">
    <location>
        <begin position="229"/>
        <end position="244"/>
    </location>
</feature>
<keyword evidence="4 9" id="KW-0698">rRNA processing</keyword>
<feature type="region of interest" description="Disordered" evidence="10">
    <location>
        <begin position="229"/>
        <end position="253"/>
    </location>
</feature>
<dbReference type="GO" id="GO:0005730">
    <property type="term" value="C:nucleolus"/>
    <property type="evidence" value="ECO:0007669"/>
    <property type="project" value="UniProtKB-SubCell"/>
</dbReference>
<feature type="region of interest" description="Disordered" evidence="10">
    <location>
        <begin position="358"/>
        <end position="420"/>
    </location>
</feature>
<organism evidence="12 13">
    <name type="scientific">Oldenlandia corymbosa var. corymbosa</name>
    <dbReference type="NCBI Taxonomy" id="529605"/>
    <lineage>
        <taxon>Eukaryota</taxon>
        <taxon>Viridiplantae</taxon>
        <taxon>Streptophyta</taxon>
        <taxon>Embryophyta</taxon>
        <taxon>Tracheophyta</taxon>
        <taxon>Spermatophyta</taxon>
        <taxon>Magnoliopsida</taxon>
        <taxon>eudicotyledons</taxon>
        <taxon>Gunneridae</taxon>
        <taxon>Pentapetalae</taxon>
        <taxon>asterids</taxon>
        <taxon>lamiids</taxon>
        <taxon>Gentianales</taxon>
        <taxon>Rubiaceae</taxon>
        <taxon>Rubioideae</taxon>
        <taxon>Spermacoceae</taxon>
        <taxon>Hedyotis-Oldenlandia complex</taxon>
        <taxon>Oldenlandia</taxon>
    </lineage>
</organism>
<feature type="region of interest" description="Disordered" evidence="10">
    <location>
        <begin position="463"/>
        <end position="490"/>
    </location>
</feature>
<evidence type="ECO:0000256" key="1">
    <source>
        <dbReference type="ARBA" id="ARBA00004604"/>
    </source>
</evidence>
<dbReference type="Proteomes" id="UP001161247">
    <property type="component" value="Chromosome 2"/>
</dbReference>
<sequence>MMNIDTVGTSNKIKFDESDDDEEEIEKELAEVTFEDLLRAKSDGSEIVYRKPKAEKKSGGRENKNRPMEMSSKKPVSRFREVIQVPKKVGRDPRFESLCGNLDVDGFKKRYDFLYKNELPAEKEELKKQLKKTNDPEVMDELRSRIAWIDKQLKSAAPKLTEKEILAEHKKKEKEAVKQGKRPYFLKKSEIRKQQLIEKYKGLKETSDTHALGPQFALSSACSSNVPSDFTDISDNSESQSKSVGSGVVNNPDEDSKVAAVVQGFNRRAAPPPPGYVCHRCNIPGHLIQHCSTNGDPNFDMKRLKRPIGIPISMLVPSLDGSYSLPTGVTADMKPNEAVFEKEIEGVPVRNSVVDLPPELHCPLNSSGRSSSSSNKSGVENNTSQIQPSRSSGGGSSSSSRKEETCRVPETVQKKLGPTTEKVANVSDTINVTVSVNDSLTNEKEIEHNVPVSSELLECKKSKKNNDVKKQRRSAENVSACNSNENSSNGYGPGPYAYNQFWNPYMSPYVNNHYHPYMGYGVAPMNTLFDTQNYMMPPSRPQSHRGAVNMKRKREDERCRGY</sequence>
<dbReference type="AlphaFoldDB" id="A0AAV1CEZ1"/>
<evidence type="ECO:0000256" key="6">
    <source>
        <dbReference type="ARBA" id="ARBA00022771"/>
    </source>
</evidence>
<accession>A0AAV1CEZ1</accession>
<dbReference type="EMBL" id="OX459119">
    <property type="protein sequence ID" value="CAI9093970.1"/>
    <property type="molecule type" value="Genomic_DNA"/>
</dbReference>
<keyword evidence="8 9" id="KW-0539">Nucleus</keyword>
<dbReference type="PANTHER" id="PTHR21738">
    <property type="entry name" value="RIBOSOMAL RNA PROCESSING PROTEIN 36 HOMOLOG"/>
    <property type="match status" value="1"/>
</dbReference>
<evidence type="ECO:0000256" key="4">
    <source>
        <dbReference type="ARBA" id="ARBA00022552"/>
    </source>
</evidence>
<dbReference type="GO" id="GO:0008270">
    <property type="term" value="F:zinc ion binding"/>
    <property type="evidence" value="ECO:0007669"/>
    <property type="project" value="UniProtKB-KW"/>
</dbReference>
<name>A0AAV1CEZ1_OLDCO</name>
<feature type="compositionally biased region" description="Polar residues" evidence="10">
    <location>
        <begin position="476"/>
        <end position="490"/>
    </location>
</feature>